<dbReference type="Proteomes" id="UP000008694">
    <property type="component" value="Unassembled WGS sequence"/>
</dbReference>
<dbReference type="NCBIfam" id="TIGR01640">
    <property type="entry name" value="F_box_assoc_1"/>
    <property type="match status" value="1"/>
</dbReference>
<evidence type="ECO:0000259" key="1">
    <source>
        <dbReference type="PROSITE" id="PS50181"/>
    </source>
</evidence>
<feature type="domain" description="F-box" evidence="1">
    <location>
        <begin position="229"/>
        <end position="278"/>
    </location>
</feature>
<dbReference type="Pfam" id="PF00646">
    <property type="entry name" value="F-box"/>
    <property type="match status" value="1"/>
</dbReference>
<keyword evidence="3" id="KW-1185">Reference proteome</keyword>
<dbReference type="InterPro" id="IPR013187">
    <property type="entry name" value="F-box-assoc_dom_typ3"/>
</dbReference>
<dbReference type="InterPro" id="IPR017451">
    <property type="entry name" value="F-box-assoc_interact_dom"/>
</dbReference>
<dbReference type="SMART" id="SM00256">
    <property type="entry name" value="FBOX"/>
    <property type="match status" value="1"/>
</dbReference>
<dbReference type="InterPro" id="IPR001810">
    <property type="entry name" value="F-box_dom"/>
</dbReference>
<dbReference type="AlphaFoldDB" id="D7MMU6"/>
<dbReference type="InterPro" id="IPR036047">
    <property type="entry name" value="F-box-like_dom_sf"/>
</dbReference>
<dbReference type="PROSITE" id="PS50181">
    <property type="entry name" value="FBOX"/>
    <property type="match status" value="1"/>
</dbReference>
<sequence>MALWFRFFMDLGDAVSYVKKLNIPSGVVGACRLDLAYEHFKEKPHLFQFVPNERQVKAANKLLKSMPQNGNKQKVQEAIDEIGSSGIPMSVVAKASKKIQLIYVVVRVLRGGRWFRKATAIQPKISSLISDGKRGGPAFVGQVFSMCDLTGTGGLGAPNLIHMETENRPYPDGGPIICSPKVWLFSPRGACELVAMVMSLALIASMQWKKRSSKTIRRGRRRRQRGEYFFVAPEIPLDLLIEILTRLPAKSLLRFKCISKLWSSLICSRFFSNRYLTVASPLRPPRLYMSLVDHLVCNSMEVCHNHPRESVLLSSSSSSAESLEQDLTLAGMGGRNMVVLRGLILYNVCRKACIYNPTTTQSVTLPAVKSNIFAHEYYNKSVLYFFGHDPVLDQYKVVCTVAVSSKKVKRITSEHWVFVLEPGGSWKRIEFDQPHIPTRLGLCIKGVIYYLASTCKRRDIVVSFDVRSEEFSMIQGPPVVPAYGESVGFIEYGGKPAVVDHTILEQTGLVDLWVLEDAGKWSRKSLVLQPCQMHLVDNNIPLMVQGTTQNGEIINI</sequence>
<dbReference type="SUPFAM" id="SSF81383">
    <property type="entry name" value="F-box domain"/>
    <property type="match status" value="1"/>
</dbReference>
<dbReference type="Pfam" id="PF08268">
    <property type="entry name" value="FBA_3"/>
    <property type="match status" value="1"/>
</dbReference>
<evidence type="ECO:0000313" key="2">
    <source>
        <dbReference type="EMBL" id="EFH41070.1"/>
    </source>
</evidence>
<dbReference type="HOGENOM" id="CLU_490359_0_0_1"/>
<accession>D7MMU6</accession>
<gene>
    <name evidence="2" type="ORF">ARALYDRAFT_358470</name>
</gene>
<dbReference type="Gramene" id="fgenesh1_pg.C_scaffold_8002257">
    <property type="protein sequence ID" value="fgenesh1_pg.C_scaffold_8002257"/>
    <property type="gene ID" value="fgenesh1_pg.C_scaffold_8002257"/>
</dbReference>
<dbReference type="PROSITE" id="PS51257">
    <property type="entry name" value="PROKAR_LIPOPROTEIN"/>
    <property type="match status" value="1"/>
</dbReference>
<protein>
    <recommendedName>
        <fullName evidence="1">F-box domain-containing protein</fullName>
    </recommendedName>
</protein>
<reference evidence="3" key="1">
    <citation type="journal article" date="2011" name="Nat. Genet.">
        <title>The Arabidopsis lyrata genome sequence and the basis of rapid genome size change.</title>
        <authorList>
            <person name="Hu T.T."/>
            <person name="Pattyn P."/>
            <person name="Bakker E.G."/>
            <person name="Cao J."/>
            <person name="Cheng J.-F."/>
            <person name="Clark R.M."/>
            <person name="Fahlgren N."/>
            <person name="Fawcett J.A."/>
            <person name="Grimwood J."/>
            <person name="Gundlach H."/>
            <person name="Haberer G."/>
            <person name="Hollister J.D."/>
            <person name="Ossowski S."/>
            <person name="Ottilar R.P."/>
            <person name="Salamov A.A."/>
            <person name="Schneeberger K."/>
            <person name="Spannagl M."/>
            <person name="Wang X."/>
            <person name="Yang L."/>
            <person name="Nasrallah M.E."/>
            <person name="Bergelson J."/>
            <person name="Carrington J.C."/>
            <person name="Gaut B.S."/>
            <person name="Schmutz J."/>
            <person name="Mayer K.F.X."/>
            <person name="Van de Peer Y."/>
            <person name="Grigoriev I.V."/>
            <person name="Nordborg M."/>
            <person name="Weigel D."/>
            <person name="Guo Y.-L."/>
        </authorList>
    </citation>
    <scope>NUCLEOTIDE SEQUENCE [LARGE SCALE GENOMIC DNA]</scope>
    <source>
        <strain evidence="3">cv. MN47</strain>
    </source>
</reference>
<dbReference type="STRING" id="81972.D7MMU6"/>
<organism evidence="3">
    <name type="scientific">Arabidopsis lyrata subsp. lyrata</name>
    <name type="common">Lyre-leaved rock-cress</name>
    <dbReference type="NCBI Taxonomy" id="81972"/>
    <lineage>
        <taxon>Eukaryota</taxon>
        <taxon>Viridiplantae</taxon>
        <taxon>Streptophyta</taxon>
        <taxon>Embryophyta</taxon>
        <taxon>Tracheophyta</taxon>
        <taxon>Spermatophyta</taxon>
        <taxon>Magnoliopsida</taxon>
        <taxon>eudicotyledons</taxon>
        <taxon>Gunneridae</taxon>
        <taxon>Pentapetalae</taxon>
        <taxon>rosids</taxon>
        <taxon>malvids</taxon>
        <taxon>Brassicales</taxon>
        <taxon>Brassicaceae</taxon>
        <taxon>Camelineae</taxon>
        <taxon>Arabidopsis</taxon>
    </lineage>
</organism>
<proteinExistence type="predicted"/>
<dbReference type="CDD" id="cd22157">
    <property type="entry name" value="F-box_AtFBW1-like"/>
    <property type="match status" value="1"/>
</dbReference>
<evidence type="ECO:0000313" key="3">
    <source>
        <dbReference type="Proteomes" id="UP000008694"/>
    </source>
</evidence>
<dbReference type="EMBL" id="GL348720">
    <property type="protein sequence ID" value="EFH41070.1"/>
    <property type="molecule type" value="Genomic_DNA"/>
</dbReference>
<dbReference type="PANTHER" id="PTHR31111:SF37">
    <property type="entry name" value="F-BOX ONLY PROTEIN 8"/>
    <property type="match status" value="1"/>
</dbReference>
<name>D7MMU6_ARALL</name>
<dbReference type="PANTHER" id="PTHR31111">
    <property type="entry name" value="BNAA05G37150D PROTEIN-RELATED"/>
    <property type="match status" value="1"/>
</dbReference>